<comment type="caution">
    <text evidence="1">The sequence shown here is derived from an EMBL/GenBank/DDBJ whole genome shotgun (WGS) entry which is preliminary data.</text>
</comment>
<keyword evidence="2" id="KW-1185">Reference proteome</keyword>
<dbReference type="EMBL" id="LXQA010130677">
    <property type="protein sequence ID" value="MCI22468.1"/>
    <property type="molecule type" value="Genomic_DNA"/>
</dbReference>
<evidence type="ECO:0000313" key="2">
    <source>
        <dbReference type="Proteomes" id="UP000265520"/>
    </source>
</evidence>
<evidence type="ECO:0000313" key="1">
    <source>
        <dbReference type="EMBL" id="MCI22468.1"/>
    </source>
</evidence>
<dbReference type="Proteomes" id="UP000265520">
    <property type="component" value="Unassembled WGS sequence"/>
</dbReference>
<proteinExistence type="predicted"/>
<name>A0A392QE91_9FABA</name>
<dbReference type="AlphaFoldDB" id="A0A392QE91"/>
<reference evidence="1 2" key="1">
    <citation type="journal article" date="2018" name="Front. Plant Sci.">
        <title>Red Clover (Trifolium pratense) and Zigzag Clover (T. medium) - A Picture of Genomic Similarities and Differences.</title>
        <authorList>
            <person name="Dluhosova J."/>
            <person name="Istvanek J."/>
            <person name="Nedelnik J."/>
            <person name="Repkova J."/>
        </authorList>
    </citation>
    <scope>NUCLEOTIDE SEQUENCE [LARGE SCALE GENOMIC DNA]</scope>
    <source>
        <strain evidence="2">cv. 10/8</strain>
        <tissue evidence="1">Leaf</tissue>
    </source>
</reference>
<organism evidence="1 2">
    <name type="scientific">Trifolium medium</name>
    <dbReference type="NCBI Taxonomy" id="97028"/>
    <lineage>
        <taxon>Eukaryota</taxon>
        <taxon>Viridiplantae</taxon>
        <taxon>Streptophyta</taxon>
        <taxon>Embryophyta</taxon>
        <taxon>Tracheophyta</taxon>
        <taxon>Spermatophyta</taxon>
        <taxon>Magnoliopsida</taxon>
        <taxon>eudicotyledons</taxon>
        <taxon>Gunneridae</taxon>
        <taxon>Pentapetalae</taxon>
        <taxon>rosids</taxon>
        <taxon>fabids</taxon>
        <taxon>Fabales</taxon>
        <taxon>Fabaceae</taxon>
        <taxon>Papilionoideae</taxon>
        <taxon>50 kb inversion clade</taxon>
        <taxon>NPAAA clade</taxon>
        <taxon>Hologalegina</taxon>
        <taxon>IRL clade</taxon>
        <taxon>Trifolieae</taxon>
        <taxon>Trifolium</taxon>
    </lineage>
</organism>
<accession>A0A392QE91</accession>
<protein>
    <submittedName>
        <fullName evidence="1">Uncharacterized protein</fullName>
    </submittedName>
</protein>
<sequence>RGESGATNDNLNGGRTCCYVRLRRRRVDEIASDKGGACGRVEDSLLIRFWGRAESGIAIRMLGLGAEKVAGMGGGDSG</sequence>
<feature type="non-terminal residue" evidence="1">
    <location>
        <position position="1"/>
    </location>
</feature>